<dbReference type="InterPro" id="IPR027461">
    <property type="entry name" value="Carboxypeptidase_A_C_sf"/>
</dbReference>
<dbReference type="Gene3D" id="3.50.30.60">
    <property type="entry name" value="LD-carboxypeptidase A C-terminal domain-like"/>
    <property type="match status" value="1"/>
</dbReference>
<keyword evidence="5" id="KW-0720">Serine protease</keyword>
<keyword evidence="2" id="KW-0121">Carboxypeptidase</keyword>
<dbReference type="SUPFAM" id="SSF52317">
    <property type="entry name" value="Class I glutamine amidotransferase-like"/>
    <property type="match status" value="1"/>
</dbReference>
<feature type="domain" description="LD-carboxypeptidase N-terminal" evidence="7">
    <location>
        <begin position="18"/>
        <end position="134"/>
    </location>
</feature>
<evidence type="ECO:0000256" key="2">
    <source>
        <dbReference type="ARBA" id="ARBA00022645"/>
    </source>
</evidence>
<evidence type="ECO:0000256" key="1">
    <source>
        <dbReference type="ARBA" id="ARBA00010233"/>
    </source>
</evidence>
<comment type="similarity">
    <text evidence="1">Belongs to the peptidase S66 family.</text>
</comment>
<gene>
    <name evidence="10" type="ORF">ABUL08_01530</name>
    <name evidence="9" type="ORF">VK199_01525</name>
</gene>
<dbReference type="SUPFAM" id="SSF141986">
    <property type="entry name" value="LD-carboxypeptidase A C-terminal domain-like"/>
    <property type="match status" value="1"/>
</dbReference>
<dbReference type="InterPro" id="IPR029062">
    <property type="entry name" value="Class_I_gatase-like"/>
</dbReference>
<evidence type="ECO:0000256" key="3">
    <source>
        <dbReference type="ARBA" id="ARBA00022670"/>
    </source>
</evidence>
<keyword evidence="4" id="KW-0378">Hydrolase</keyword>
<reference evidence="10" key="2">
    <citation type="submission" date="2024-06" db="EMBL/GenBank/DDBJ databases">
        <title>Micromonospora mangrovi CCTCC AA 2012012 genome sequences.</title>
        <authorList>
            <person name="Gao J."/>
        </authorList>
    </citation>
    <scope>NUCLEOTIDE SEQUENCE</scope>
    <source>
        <strain evidence="10">CCTCC AA 2012012</strain>
    </source>
</reference>
<sequence length="309" mass="32217">MPTDDCLRPPVLRPGDRVMLVSPSGPTSPERVARGVELLTGWGLRPVLAPNAYARRGYLAGDDALRAADLNAAFADPTIRGVICTRGGYGAQRVVDLIDMAAVRRDPKVLAGFSDITALQFALWRGARLAGVHGPGAAWRDERLPLSSAESMHAALMTTEPVTVAAVAEEETYAVRVPGRAQGRLLGGNLCLITASLGTPDMPDLTGAVLLVEEVQEPPYKVDRMLTHLRRAGALDGVAGVAVGQFTECADGWDTGVTDVLTERLADLGVPVLGGLPIGHGPGQLTVPVGTSAVLDADAGTLTVSPAVR</sequence>
<keyword evidence="3" id="KW-0645">Protease</keyword>
<dbReference type="GO" id="GO:0006508">
    <property type="term" value="P:proteolysis"/>
    <property type="evidence" value="ECO:0007669"/>
    <property type="project" value="UniProtKB-KW"/>
</dbReference>
<organism evidence="9">
    <name type="scientific">Micromonospora sp. CCTCC AA 2012012</name>
    <dbReference type="NCBI Taxonomy" id="3111921"/>
    <lineage>
        <taxon>Bacteria</taxon>
        <taxon>Bacillati</taxon>
        <taxon>Actinomycetota</taxon>
        <taxon>Actinomycetes</taxon>
        <taxon>Micromonosporales</taxon>
        <taxon>Micromonosporaceae</taxon>
        <taxon>Micromonospora</taxon>
    </lineage>
</organism>
<feature type="active site" description="Charge relay system" evidence="6">
    <location>
        <position position="213"/>
    </location>
</feature>
<dbReference type="Pfam" id="PF17676">
    <property type="entry name" value="Peptidase_S66C"/>
    <property type="match status" value="1"/>
</dbReference>
<proteinExistence type="inferred from homology"/>
<dbReference type="InterPro" id="IPR003507">
    <property type="entry name" value="S66_fam"/>
</dbReference>
<dbReference type="PANTHER" id="PTHR30237">
    <property type="entry name" value="MURAMOYLTETRAPEPTIDE CARBOXYPEPTIDASE"/>
    <property type="match status" value="1"/>
</dbReference>
<dbReference type="Gene3D" id="3.40.50.10740">
    <property type="entry name" value="Class I glutamine amidotransferase-like"/>
    <property type="match status" value="1"/>
</dbReference>
<dbReference type="AlphaFoldDB" id="A0AAU7M9D4"/>
<dbReference type="InterPro" id="IPR040921">
    <property type="entry name" value="Peptidase_S66C"/>
</dbReference>
<feature type="domain" description="LD-carboxypeptidase C-terminal" evidence="8">
    <location>
        <begin position="182"/>
        <end position="294"/>
    </location>
</feature>
<protein>
    <submittedName>
        <fullName evidence="9">LD-carboxypeptidase</fullName>
    </submittedName>
</protein>
<dbReference type="GO" id="GO:0008236">
    <property type="term" value="F:serine-type peptidase activity"/>
    <property type="evidence" value="ECO:0007669"/>
    <property type="project" value="UniProtKB-KW"/>
</dbReference>
<dbReference type="InterPro" id="IPR027478">
    <property type="entry name" value="LdcA_N"/>
</dbReference>
<evidence type="ECO:0000259" key="8">
    <source>
        <dbReference type="Pfam" id="PF17676"/>
    </source>
</evidence>
<dbReference type="PANTHER" id="PTHR30237:SF2">
    <property type="entry name" value="MUREIN TETRAPEPTIDE CARBOXYPEPTIDASE"/>
    <property type="match status" value="1"/>
</dbReference>
<evidence type="ECO:0000256" key="4">
    <source>
        <dbReference type="ARBA" id="ARBA00022801"/>
    </source>
</evidence>
<dbReference type="EMBL" id="CP159342">
    <property type="protein sequence ID" value="XCH74821.1"/>
    <property type="molecule type" value="Genomic_DNA"/>
</dbReference>
<accession>A0AAU7M9D4</accession>
<dbReference type="RefSeq" id="WP_350933828.1">
    <property type="nucleotide sequence ID" value="NZ_CP157762.1"/>
</dbReference>
<name>A0AAU7M9D4_9ACTN</name>
<dbReference type="InterPro" id="IPR040449">
    <property type="entry name" value="Peptidase_S66_N"/>
</dbReference>
<dbReference type="PIRSF" id="PIRSF028757">
    <property type="entry name" value="LD-carboxypeptidase"/>
    <property type="match status" value="1"/>
</dbReference>
<dbReference type="Pfam" id="PF02016">
    <property type="entry name" value="Peptidase_S66"/>
    <property type="match status" value="1"/>
</dbReference>
<evidence type="ECO:0000259" key="7">
    <source>
        <dbReference type="Pfam" id="PF02016"/>
    </source>
</evidence>
<dbReference type="GO" id="GO:0004180">
    <property type="term" value="F:carboxypeptidase activity"/>
    <property type="evidence" value="ECO:0007669"/>
    <property type="project" value="UniProtKB-KW"/>
</dbReference>
<reference evidence="9" key="1">
    <citation type="submission" date="2024-01" db="EMBL/GenBank/DDBJ databases">
        <title>The genome sequence of Micromonospora mangrovi CCTCC AA 2012012.</title>
        <authorList>
            <person name="Gao J."/>
        </authorList>
    </citation>
    <scope>NUCLEOTIDE SEQUENCE</scope>
    <source>
        <strain evidence="9">CCTCC AA 2012012</strain>
    </source>
</reference>
<feature type="active site" description="Charge relay system" evidence="6">
    <location>
        <position position="280"/>
    </location>
</feature>
<evidence type="ECO:0000313" key="10">
    <source>
        <dbReference type="EMBL" id="XCH74821.1"/>
    </source>
</evidence>
<evidence type="ECO:0000313" key="9">
    <source>
        <dbReference type="EMBL" id="XBP94122.1"/>
    </source>
</evidence>
<evidence type="ECO:0000256" key="5">
    <source>
        <dbReference type="ARBA" id="ARBA00022825"/>
    </source>
</evidence>
<feature type="active site" description="Nucleophile" evidence="6">
    <location>
        <position position="114"/>
    </location>
</feature>
<dbReference type="EMBL" id="CP157762">
    <property type="protein sequence ID" value="XBP94122.1"/>
    <property type="molecule type" value="Genomic_DNA"/>
</dbReference>
<evidence type="ECO:0000256" key="6">
    <source>
        <dbReference type="PIRSR" id="PIRSR028757-1"/>
    </source>
</evidence>
<dbReference type="CDD" id="cd07025">
    <property type="entry name" value="Peptidase_S66"/>
    <property type="match status" value="1"/>
</dbReference>